<accession>A0ACC2X2D6</accession>
<reference evidence="1" key="1">
    <citation type="submission" date="2023-04" db="EMBL/GenBank/DDBJ databases">
        <title>Draft Genome sequencing of Naganishia species isolated from polar environments using Oxford Nanopore Technology.</title>
        <authorList>
            <person name="Leo P."/>
            <person name="Venkateswaran K."/>
        </authorList>
    </citation>
    <scope>NUCLEOTIDE SEQUENCE</scope>
    <source>
        <strain evidence="1">MNA-CCFEE 5425</strain>
    </source>
</reference>
<evidence type="ECO:0000313" key="1">
    <source>
        <dbReference type="EMBL" id="KAJ9118209.1"/>
    </source>
</evidence>
<evidence type="ECO:0000313" key="2">
    <source>
        <dbReference type="Proteomes" id="UP001243375"/>
    </source>
</evidence>
<dbReference type="Proteomes" id="UP001243375">
    <property type="component" value="Unassembled WGS sequence"/>
</dbReference>
<comment type="caution">
    <text evidence="1">The sequence shown here is derived from an EMBL/GenBank/DDBJ whole genome shotgun (WGS) entry which is preliminary data.</text>
</comment>
<proteinExistence type="predicted"/>
<sequence length="565" mass="60243">MPSRRQTVATLAGVLSAHVVSAQTDESYSSGALGAAPYSTFVSTNATPPLWNHVLPINDTIKPQLTSGLIFIGPRGTATHQAAPYIYNQTGELVWDGSLDGYTQTMAYSVQQYRNKSVLAIWQGQFNAGGYGSGYNLLLNETYQVVGNVTTDNLAGIGADIHEFKITSNNTALLTAYNATQLDLTSYEGSADGYILTSMYQEIDIATGASLFTWNSLDHVDPNECYVSPGSSGTQSLPWDYFHINSVDKDSKGNYLVSSRHCHTAYYIDGTNGAIMWKLGGKNSSFTGEGSEFYFQHDARFHANDTQVSIFDNGATSWETSEATARGLLIDLNYSNMTATLAAVAIPYYNLTVAESQGNVQIQENGNMMIGWGQNPWLGEHNSEGTPLWAAQFGVGDVQSYRAHRSIWNGYPTTLPSFVIQSNGSTTGYASWNGATEMAVWELLGSNDASAVVSLANTSAVGIFETNFTIPSSPSYSYYQVRALDSREFSLGYSNFISSSNDTVLPPAATQKPAVGAANATTVASSASSQATGSSSASTSGAGTTKRASLLVTISAVITACLCAS</sequence>
<organism evidence="1 2">
    <name type="scientific">Naganishia vaughanmartiniae</name>
    <dbReference type="NCBI Taxonomy" id="1424756"/>
    <lineage>
        <taxon>Eukaryota</taxon>
        <taxon>Fungi</taxon>
        <taxon>Dikarya</taxon>
        <taxon>Basidiomycota</taxon>
        <taxon>Agaricomycotina</taxon>
        <taxon>Tremellomycetes</taxon>
        <taxon>Filobasidiales</taxon>
        <taxon>Filobasidiaceae</taxon>
        <taxon>Naganishia</taxon>
    </lineage>
</organism>
<keyword evidence="2" id="KW-1185">Reference proteome</keyword>
<gene>
    <name evidence="1" type="ORF">QFC22_004115</name>
</gene>
<name>A0ACC2X2D6_9TREE</name>
<protein>
    <submittedName>
        <fullName evidence="1">Uncharacterized protein</fullName>
    </submittedName>
</protein>
<dbReference type="EMBL" id="JASBWU010000011">
    <property type="protein sequence ID" value="KAJ9118209.1"/>
    <property type="molecule type" value="Genomic_DNA"/>
</dbReference>